<dbReference type="PANTHER" id="PTHR43630:SF1">
    <property type="entry name" value="POLY-BETA-1,6-N-ACETYL-D-GLUCOSAMINE SYNTHASE"/>
    <property type="match status" value="1"/>
</dbReference>
<keyword evidence="2" id="KW-0997">Cell inner membrane</keyword>
<evidence type="ECO:0000256" key="1">
    <source>
        <dbReference type="ARBA" id="ARBA00006739"/>
    </source>
</evidence>
<dbReference type="PANTHER" id="PTHR43630">
    <property type="entry name" value="POLY-BETA-1,6-N-ACETYL-D-GLUCOSAMINE SYNTHASE"/>
    <property type="match status" value="1"/>
</dbReference>
<keyword evidence="3" id="KW-0328">Glycosyltransferase</keyword>
<organism evidence="6 7">
    <name type="scientific">Pseudomonas turukhanskensis</name>
    <dbReference type="NCBI Taxonomy" id="1806536"/>
    <lineage>
        <taxon>Bacteria</taxon>
        <taxon>Pseudomonadati</taxon>
        <taxon>Pseudomonadota</taxon>
        <taxon>Gammaproteobacteria</taxon>
        <taxon>Pseudomonadales</taxon>
        <taxon>Pseudomonadaceae</taxon>
        <taxon>Pseudomonas</taxon>
    </lineage>
</organism>
<name>A0A9W6K6J6_9PSED</name>
<keyword evidence="7" id="KW-1185">Reference proteome</keyword>
<evidence type="ECO:0000313" key="7">
    <source>
        <dbReference type="Proteomes" id="UP001143328"/>
    </source>
</evidence>
<dbReference type="EMBL" id="BSFN01000004">
    <property type="protein sequence ID" value="GLK88934.1"/>
    <property type="molecule type" value="Genomic_DNA"/>
</dbReference>
<keyword evidence="4 6" id="KW-0808">Transferase</keyword>
<proteinExistence type="inferred from homology"/>
<dbReference type="AlphaFoldDB" id="A0A9W6K6J6"/>
<dbReference type="Gene3D" id="3.90.550.10">
    <property type="entry name" value="Spore Coat Polysaccharide Biosynthesis Protein SpsA, Chain A"/>
    <property type="match status" value="1"/>
</dbReference>
<feature type="domain" description="Glycosyltransferase 2-like" evidence="5">
    <location>
        <begin position="3"/>
        <end position="102"/>
    </location>
</feature>
<dbReference type="InterPro" id="IPR029044">
    <property type="entry name" value="Nucleotide-diphossugar_trans"/>
</dbReference>
<dbReference type="SUPFAM" id="SSF53448">
    <property type="entry name" value="Nucleotide-diphospho-sugar transferases"/>
    <property type="match status" value="1"/>
</dbReference>
<dbReference type="InterPro" id="IPR001173">
    <property type="entry name" value="Glyco_trans_2-like"/>
</dbReference>
<evidence type="ECO:0000259" key="5">
    <source>
        <dbReference type="Pfam" id="PF00535"/>
    </source>
</evidence>
<keyword evidence="2" id="KW-0472">Membrane</keyword>
<dbReference type="GO" id="GO:0016757">
    <property type="term" value="F:glycosyltransferase activity"/>
    <property type="evidence" value="ECO:0007669"/>
    <property type="project" value="UniProtKB-KW"/>
</dbReference>
<reference evidence="6" key="1">
    <citation type="journal article" date="2014" name="Int. J. Syst. Evol. Microbiol.">
        <title>Complete genome sequence of Corynebacterium casei LMG S-19264T (=DSM 44701T), isolated from a smear-ripened cheese.</title>
        <authorList>
            <consortium name="US DOE Joint Genome Institute (JGI-PGF)"/>
            <person name="Walter F."/>
            <person name="Albersmeier A."/>
            <person name="Kalinowski J."/>
            <person name="Ruckert C."/>
        </authorList>
    </citation>
    <scope>NUCLEOTIDE SEQUENCE</scope>
    <source>
        <strain evidence="6">VKM B-2935</strain>
    </source>
</reference>
<evidence type="ECO:0000256" key="4">
    <source>
        <dbReference type="ARBA" id="ARBA00022679"/>
    </source>
</evidence>
<dbReference type="Proteomes" id="UP001143328">
    <property type="component" value="Unassembled WGS sequence"/>
</dbReference>
<comment type="caution">
    <text evidence="6">The sequence shown here is derived from an EMBL/GenBank/DDBJ whole genome shotgun (WGS) entry which is preliminary data.</text>
</comment>
<gene>
    <name evidence="6" type="ORF">GCM10017655_19960</name>
</gene>
<comment type="similarity">
    <text evidence="1">Belongs to the glycosyltransferase 2 family.</text>
</comment>
<protein>
    <submittedName>
        <fullName evidence="6">Glycosyl transferase</fullName>
    </submittedName>
</protein>
<keyword evidence="2" id="KW-1003">Cell membrane</keyword>
<evidence type="ECO:0000313" key="6">
    <source>
        <dbReference type="EMBL" id="GLK88934.1"/>
    </source>
</evidence>
<accession>A0A9W6K6J6</accession>
<evidence type="ECO:0000256" key="3">
    <source>
        <dbReference type="ARBA" id="ARBA00022676"/>
    </source>
</evidence>
<sequence length="289" mass="32786">MLSVLMAVKNEARYIEGALASISFASDFEVVLVDDGSDDGTPDIVEALDLAHVKLIRTTGIGKARAFSTAYEHASGSYFVLFAGDDVIQSDVLARRIAPLKASSIEGPAVTFCKLKSFSEQGRYDGMELPKHPARGLESGGCIAFNRAFGDIAFPIPPTLANEDNWLMLHVRFSGVHIEHVPEVGLLYRIHENNSYKRGVSFAQVNEQMWMRQRALFFFYEQRRGFLTQAQQRQVLMEFALQLLRYLGKPVLLMLLWELSVRARVKVLFNSRASLYWVRERFYKFFSGR</sequence>
<evidence type="ECO:0000256" key="2">
    <source>
        <dbReference type="ARBA" id="ARBA00022519"/>
    </source>
</evidence>
<reference evidence="6" key="2">
    <citation type="submission" date="2023-01" db="EMBL/GenBank/DDBJ databases">
        <authorList>
            <person name="Sun Q."/>
            <person name="Evtushenko L."/>
        </authorList>
    </citation>
    <scope>NUCLEOTIDE SEQUENCE</scope>
    <source>
        <strain evidence="6">VKM B-2935</strain>
    </source>
</reference>
<dbReference type="Pfam" id="PF00535">
    <property type="entry name" value="Glycos_transf_2"/>
    <property type="match status" value="1"/>
</dbReference>